<protein>
    <submittedName>
        <fullName evidence="2">Uncharacterized protein</fullName>
    </submittedName>
</protein>
<evidence type="ECO:0000313" key="3">
    <source>
        <dbReference type="Proteomes" id="UP000314982"/>
    </source>
</evidence>
<feature type="compositionally biased region" description="Basic and acidic residues" evidence="1">
    <location>
        <begin position="154"/>
        <end position="164"/>
    </location>
</feature>
<dbReference type="Ensembl" id="ENSHHUT00000026058.1">
    <property type="protein sequence ID" value="ENSHHUP00000025082.1"/>
    <property type="gene ID" value="ENSHHUG00000015818.1"/>
</dbReference>
<evidence type="ECO:0000313" key="2">
    <source>
        <dbReference type="Ensembl" id="ENSHHUP00000025082.1"/>
    </source>
</evidence>
<reference evidence="2" key="2">
    <citation type="submission" date="2025-08" db="UniProtKB">
        <authorList>
            <consortium name="Ensembl"/>
        </authorList>
    </citation>
    <scope>IDENTIFICATION</scope>
</reference>
<reference evidence="3" key="1">
    <citation type="submission" date="2018-06" db="EMBL/GenBank/DDBJ databases">
        <title>Genome assembly of Danube salmon.</title>
        <authorList>
            <person name="Macqueen D.J."/>
            <person name="Gundappa M.K."/>
        </authorList>
    </citation>
    <scope>NUCLEOTIDE SEQUENCE [LARGE SCALE GENOMIC DNA]</scope>
</reference>
<keyword evidence="3" id="KW-1185">Reference proteome</keyword>
<dbReference type="AlphaFoldDB" id="A0A4W5LH23"/>
<name>A0A4W5LH23_9TELE</name>
<feature type="region of interest" description="Disordered" evidence="1">
    <location>
        <begin position="140"/>
        <end position="164"/>
    </location>
</feature>
<dbReference type="STRING" id="62062.ENSHHUP00000025082"/>
<reference evidence="2" key="3">
    <citation type="submission" date="2025-09" db="UniProtKB">
        <authorList>
            <consortium name="Ensembl"/>
        </authorList>
    </citation>
    <scope>IDENTIFICATION</scope>
</reference>
<proteinExistence type="predicted"/>
<dbReference type="GeneTree" id="ENSGT00940000154776"/>
<dbReference type="Proteomes" id="UP000314982">
    <property type="component" value="Unassembled WGS sequence"/>
</dbReference>
<sequence length="164" mass="18531">MALQQEEEEEDDMVDVIWRQLLSACPWLEEQREVEGVQGVGSGVMEGLIRVWRRVVDRIFSLYRVSCSAYFTFLKLNAGQVPIDEDDPKLLLTNQNSKQSNDDVIVMATLRLLRLLVKHAGELREGLELGLASTPTAPWRGKTLRPPLAPGEVTHSDPHCPLER</sequence>
<organism evidence="2 3">
    <name type="scientific">Hucho hucho</name>
    <name type="common">huchen</name>
    <dbReference type="NCBI Taxonomy" id="62062"/>
    <lineage>
        <taxon>Eukaryota</taxon>
        <taxon>Metazoa</taxon>
        <taxon>Chordata</taxon>
        <taxon>Craniata</taxon>
        <taxon>Vertebrata</taxon>
        <taxon>Euteleostomi</taxon>
        <taxon>Actinopterygii</taxon>
        <taxon>Neopterygii</taxon>
        <taxon>Teleostei</taxon>
        <taxon>Protacanthopterygii</taxon>
        <taxon>Salmoniformes</taxon>
        <taxon>Salmonidae</taxon>
        <taxon>Salmoninae</taxon>
        <taxon>Hucho</taxon>
    </lineage>
</organism>
<accession>A0A4W5LH23</accession>
<evidence type="ECO:0000256" key="1">
    <source>
        <dbReference type="SAM" id="MobiDB-lite"/>
    </source>
</evidence>